<organism evidence="1 2">
    <name type="scientific">Mycetohabitans rhizoxinica (strain DSM 19002 / CIP 109453 / HKI 454)</name>
    <name type="common">Paraburkholderia rhizoxinica</name>
    <dbReference type="NCBI Taxonomy" id="882378"/>
    <lineage>
        <taxon>Bacteria</taxon>
        <taxon>Pseudomonadati</taxon>
        <taxon>Pseudomonadota</taxon>
        <taxon>Betaproteobacteria</taxon>
        <taxon>Burkholderiales</taxon>
        <taxon>Burkholderiaceae</taxon>
        <taxon>Mycetohabitans</taxon>
    </lineage>
</organism>
<accession>E5AT91</accession>
<evidence type="ECO:0000313" key="1">
    <source>
        <dbReference type="EMBL" id="CBW75765.1"/>
    </source>
</evidence>
<protein>
    <submittedName>
        <fullName evidence="1">Uncharacterized protein</fullName>
    </submittedName>
</protein>
<evidence type="ECO:0000313" key="2">
    <source>
        <dbReference type="Proteomes" id="UP000007437"/>
    </source>
</evidence>
<dbReference type="KEGG" id="brh:RBRH_04114"/>
<dbReference type="HOGENOM" id="CLU_2300541_0_0_4"/>
<dbReference type="Proteomes" id="UP000007437">
    <property type="component" value="Chromosome"/>
</dbReference>
<gene>
    <name evidence="1" type="ordered locus">RBRH_04114</name>
</gene>
<proteinExistence type="predicted"/>
<name>E5AT91_MYCRK</name>
<reference evidence="1 2" key="1">
    <citation type="journal article" date="2011" name="J. Bacteriol.">
        <title>Complete genome sequence of Burkholderia rhizoxinica, an endosymbiont of Rhizopus microsporus.</title>
        <authorList>
            <person name="Lackner G."/>
            <person name="Moebius N."/>
            <person name="Partida-Martinez L."/>
            <person name="Hertweck C."/>
        </authorList>
    </citation>
    <scope>NUCLEOTIDE SEQUENCE [LARGE SCALE GENOMIC DNA]</scope>
    <source>
        <strain evidence="2">DSM 19002 / CIP 109453 / HKI 454</strain>
    </source>
</reference>
<dbReference type="EMBL" id="FR687359">
    <property type="protein sequence ID" value="CBW75765.1"/>
    <property type="molecule type" value="Genomic_DNA"/>
</dbReference>
<dbReference type="AlphaFoldDB" id="E5AT91"/>
<dbReference type="STRING" id="882378.RBRH_04114"/>
<sequence>MLNHLAVSLIRNCWPITRPSEEGSMLLRGRMCTHASNTPRVRLRRRTRAVGVNHCGCDDVEAWLLDCANVGAWPILLMGRWVSPRNTNLFSKTPASTICS</sequence>